<dbReference type="Pfam" id="PF00135">
    <property type="entry name" value="COesterase"/>
    <property type="match status" value="1"/>
</dbReference>
<dbReference type="Proteomes" id="UP000694888">
    <property type="component" value="Unplaced"/>
</dbReference>
<feature type="domain" description="Carboxylesterase type B" evidence="1">
    <location>
        <begin position="2"/>
        <end position="448"/>
    </location>
</feature>
<evidence type="ECO:0000313" key="3">
    <source>
        <dbReference type="RefSeq" id="XP_012935541.1"/>
    </source>
</evidence>
<evidence type="ECO:0000313" key="2">
    <source>
        <dbReference type="Proteomes" id="UP000694888"/>
    </source>
</evidence>
<protein>
    <submittedName>
        <fullName evidence="3">Neuroligin 4-like</fullName>
    </submittedName>
</protein>
<gene>
    <name evidence="3" type="primary">LOC101857011</name>
</gene>
<reference evidence="3" key="1">
    <citation type="submission" date="2025-08" db="UniProtKB">
        <authorList>
            <consortium name="RefSeq"/>
        </authorList>
    </citation>
    <scope>IDENTIFICATION</scope>
</reference>
<dbReference type="SUPFAM" id="SSF53474">
    <property type="entry name" value="alpha/beta-Hydrolases"/>
    <property type="match status" value="1"/>
</dbReference>
<dbReference type="RefSeq" id="XP_012935541.1">
    <property type="nucleotide sequence ID" value="XM_013080087.2"/>
</dbReference>
<dbReference type="InterPro" id="IPR050309">
    <property type="entry name" value="Type-B_Carboxylest/Lipase"/>
</dbReference>
<dbReference type="GeneID" id="101857011"/>
<dbReference type="PANTHER" id="PTHR11559">
    <property type="entry name" value="CARBOXYLESTERASE"/>
    <property type="match status" value="1"/>
</dbReference>
<organism evidence="2 3">
    <name type="scientific">Aplysia californica</name>
    <name type="common">California sea hare</name>
    <dbReference type="NCBI Taxonomy" id="6500"/>
    <lineage>
        <taxon>Eukaryota</taxon>
        <taxon>Metazoa</taxon>
        <taxon>Spiralia</taxon>
        <taxon>Lophotrochozoa</taxon>
        <taxon>Mollusca</taxon>
        <taxon>Gastropoda</taxon>
        <taxon>Heterobranchia</taxon>
        <taxon>Euthyneura</taxon>
        <taxon>Tectipleura</taxon>
        <taxon>Aplysiida</taxon>
        <taxon>Aplysioidea</taxon>
        <taxon>Aplysiidae</taxon>
        <taxon>Aplysia</taxon>
    </lineage>
</organism>
<proteinExistence type="predicted"/>
<keyword evidence="2" id="KW-1185">Reference proteome</keyword>
<sequence>MEFGNECWQRIRNTSVLSRSEDCLYLNVFTTVPKASSSPQPVMVWIHGGGYTAGAASQYDVISLSTKGVVVVSINYRLNVFGFLSTEDDVMPGNYGMLDQIAALKWVRKNIAGFGGDPNLITIFGERAGSGSVSLLTLSPLAKGLFQRAIMESGVSISPWGIQHAGNRVSARTMSRLIGAAVECSDLDDSSKLLSCLQGVDANRLFRVYDRVNRAVDAGMTMCPRVETTFGFLPDLPITLLSRGQFNDVNTIRGFNSDERSSVAVPFSAAPARSAEQIVDKTIHAWLKQFSELDQATLFELVKSEYITDTSSEKNMLNGALNAQNDIVFVASTLTEINKVTQTASNGPKHYLYEYSHESSFSPNPQWNSATHGGEVAFVLDVQRGQPYSAGIIPTSEDILVSQQMIEMWTNFAKTGNPTSSVPIGGAMWSPYSPETPNYLFITSQTKQKMWQRPRVVDFYWAVLQKLDGSAPSAPADSIIR</sequence>
<dbReference type="InterPro" id="IPR029058">
    <property type="entry name" value="AB_hydrolase_fold"/>
</dbReference>
<evidence type="ECO:0000259" key="1">
    <source>
        <dbReference type="Pfam" id="PF00135"/>
    </source>
</evidence>
<accession>A0ABM0ZVR4</accession>
<dbReference type="InterPro" id="IPR002018">
    <property type="entry name" value="CarbesteraseB"/>
</dbReference>
<dbReference type="Gene3D" id="3.40.50.1820">
    <property type="entry name" value="alpha/beta hydrolase"/>
    <property type="match status" value="1"/>
</dbReference>
<name>A0ABM0ZVR4_APLCA</name>